<dbReference type="Proteomes" id="UP000461585">
    <property type="component" value="Unassembled WGS sequence"/>
</dbReference>
<name>A0A7X5HW86_9FIRM</name>
<gene>
    <name evidence="3" type="ORF">GXN74_08620</name>
</gene>
<comment type="caution">
    <text evidence="3">The sequence shown here is derived from an EMBL/GenBank/DDBJ whole genome shotgun (WGS) entry which is preliminary data.</text>
</comment>
<organism evidence="3 4">
    <name type="scientific">Anaerotalea alkaliphila</name>
    <dbReference type="NCBI Taxonomy" id="2662126"/>
    <lineage>
        <taxon>Bacteria</taxon>
        <taxon>Bacillati</taxon>
        <taxon>Bacillota</taxon>
        <taxon>Clostridia</taxon>
        <taxon>Eubacteriales</taxon>
        <taxon>Anaerotalea</taxon>
    </lineage>
</organism>
<dbReference type="RefSeq" id="WP_162370528.1">
    <property type="nucleotide sequence ID" value="NZ_JAAEEH010000021.1"/>
</dbReference>
<reference evidence="3 4" key="1">
    <citation type="submission" date="2020-01" db="EMBL/GenBank/DDBJ databases">
        <title>Anaeroalcalibacter tamaniensis gen. nov., sp. nov., moderately halophilic strictly anaerobic fermenter bacterium from mud volcano of Taman peninsula.</title>
        <authorList>
            <person name="Frolova A."/>
            <person name="Merkel A.Y."/>
            <person name="Slobodkin A.I."/>
        </authorList>
    </citation>
    <scope>NUCLEOTIDE SEQUENCE [LARGE SCALE GENOMIC DNA]</scope>
    <source>
        <strain evidence="3 4">F-3ap</strain>
    </source>
</reference>
<evidence type="ECO:0000259" key="2">
    <source>
        <dbReference type="PROSITE" id="PS50966"/>
    </source>
</evidence>
<keyword evidence="1" id="KW-0863">Zinc-finger</keyword>
<sequence length="582" mass="67273">MHLNDFEKHIDPRILERGRDYYTSGAVLDLEEMEENSYEAEVEGTDLYTVWVDLDGDGEILETACDCPYEMGEYCKHQVAVFLALRNLREGPARHSPAPKGMEKAKGKEPPAIRDLLAARTKEELAAFLEELAAEQPEVRKRLRWDFQEVDPKEERDQAVALIQSYIRKNTDRYGQIPYGKTEDAVEGVHLVLAKARQALRRNQILQGVELALLAVREMVDLLRECEDPDGGQEEELETALYECLDCIREAVGGMEEEQEPPPVLEPALQEALFTRLLEESKGSRYGTGAGWNLEFLELCAPLAAGRPDLRKVLEDRLDVLLQGLDRPDRDSRDKWEQNREVESLLLFRYRLVEEFDGWEKAKEFLAENVLFPEFRKRAIALAIGQKDYPEVIRLAREGEGQDQKWRGQVDQWRRLRHQAAKLGGLLEEERSAARELALDGSMEHYRELKATYEPEAWKAEYPRILRELEGERWKEGSYRDILLEEGEKARLLEHIQARPWLVEDYWSHLLPDHQEEVFLLFHRKVLGEAAGASDRKAYQRVCATLRNLKKAGGEALAEETKQKLLLQYPNKRALRDELSRT</sequence>
<evidence type="ECO:0000313" key="3">
    <source>
        <dbReference type="EMBL" id="NDL67800.1"/>
    </source>
</evidence>
<dbReference type="InterPro" id="IPR007527">
    <property type="entry name" value="Znf_SWIM"/>
</dbReference>
<dbReference type="AlphaFoldDB" id="A0A7X5HW86"/>
<keyword evidence="4" id="KW-1185">Reference proteome</keyword>
<evidence type="ECO:0000256" key="1">
    <source>
        <dbReference type="PROSITE-ProRule" id="PRU00325"/>
    </source>
</evidence>
<evidence type="ECO:0000313" key="4">
    <source>
        <dbReference type="Proteomes" id="UP000461585"/>
    </source>
</evidence>
<accession>A0A7X5HW86</accession>
<proteinExistence type="predicted"/>
<dbReference type="PROSITE" id="PS50966">
    <property type="entry name" value="ZF_SWIM"/>
    <property type="match status" value="1"/>
</dbReference>
<protein>
    <recommendedName>
        <fullName evidence="2">SWIM-type domain-containing protein</fullName>
    </recommendedName>
</protein>
<dbReference type="Pfam" id="PF04434">
    <property type="entry name" value="SWIM"/>
    <property type="match status" value="1"/>
</dbReference>
<dbReference type="GO" id="GO:0008270">
    <property type="term" value="F:zinc ion binding"/>
    <property type="evidence" value="ECO:0007669"/>
    <property type="project" value="UniProtKB-KW"/>
</dbReference>
<dbReference type="EMBL" id="JAAEEH010000021">
    <property type="protein sequence ID" value="NDL67800.1"/>
    <property type="molecule type" value="Genomic_DNA"/>
</dbReference>
<keyword evidence="1" id="KW-0479">Metal-binding</keyword>
<feature type="domain" description="SWIM-type" evidence="2">
    <location>
        <begin position="48"/>
        <end position="86"/>
    </location>
</feature>
<keyword evidence="1" id="KW-0862">Zinc</keyword>